<evidence type="ECO:0000256" key="2">
    <source>
        <dbReference type="PROSITE-ProRule" id="PRU00235"/>
    </source>
</evidence>
<name>A0AAW2YM62_9EUKA</name>
<reference evidence="5 6" key="1">
    <citation type="submission" date="2024-03" db="EMBL/GenBank/DDBJ databases">
        <title>The Acrasis kona genome and developmental transcriptomes reveal deep origins of eukaryotic multicellular pathways.</title>
        <authorList>
            <person name="Sheikh S."/>
            <person name="Fu C.-J."/>
            <person name="Brown M.W."/>
            <person name="Baldauf S.L."/>
        </authorList>
    </citation>
    <scope>NUCLEOTIDE SEQUENCE [LARGE SCALE GENOMIC DNA]</scope>
    <source>
        <strain evidence="5 6">ATCC MYA-3509</strain>
    </source>
</reference>
<feature type="domain" description="RCC1-like" evidence="4">
    <location>
        <begin position="2"/>
        <end position="239"/>
    </location>
</feature>
<comment type="caution">
    <text evidence="5">The sequence shown here is derived from an EMBL/GenBank/DDBJ whole genome shotgun (WGS) entry which is preliminary data.</text>
</comment>
<evidence type="ECO:0000313" key="6">
    <source>
        <dbReference type="Proteomes" id="UP001431209"/>
    </source>
</evidence>
<evidence type="ECO:0000313" key="5">
    <source>
        <dbReference type="EMBL" id="KAL0478003.1"/>
    </source>
</evidence>
<dbReference type="PROSITE" id="PS50012">
    <property type="entry name" value="RCC1_3"/>
    <property type="match status" value="4"/>
</dbReference>
<feature type="repeat" description="RCC1" evidence="2">
    <location>
        <begin position="117"/>
        <end position="173"/>
    </location>
</feature>
<feature type="compositionally biased region" description="Low complexity" evidence="3">
    <location>
        <begin position="341"/>
        <end position="367"/>
    </location>
</feature>
<evidence type="ECO:0000256" key="3">
    <source>
        <dbReference type="SAM" id="MobiDB-lite"/>
    </source>
</evidence>
<proteinExistence type="predicted"/>
<dbReference type="Gene3D" id="2.130.10.30">
    <property type="entry name" value="Regulator of chromosome condensation 1/beta-lactamase-inhibitor protein II"/>
    <property type="match status" value="1"/>
</dbReference>
<dbReference type="Proteomes" id="UP001431209">
    <property type="component" value="Unassembled WGS sequence"/>
</dbReference>
<evidence type="ECO:0000256" key="1">
    <source>
        <dbReference type="ARBA" id="ARBA00022737"/>
    </source>
</evidence>
<feature type="non-terminal residue" evidence="5">
    <location>
        <position position="367"/>
    </location>
</feature>
<dbReference type="Pfam" id="PF25390">
    <property type="entry name" value="WD40_RLD"/>
    <property type="match status" value="1"/>
</dbReference>
<dbReference type="InterPro" id="IPR000408">
    <property type="entry name" value="Reg_chr_condens"/>
</dbReference>
<protein>
    <submittedName>
        <fullName evidence="5">RCBTB2</fullName>
    </submittedName>
</protein>
<evidence type="ECO:0000259" key="4">
    <source>
        <dbReference type="Pfam" id="PF25390"/>
    </source>
</evidence>
<gene>
    <name evidence="5" type="ORF">AKO1_005378</name>
</gene>
<feature type="region of interest" description="Disordered" evidence="3">
    <location>
        <begin position="297"/>
        <end position="367"/>
    </location>
</feature>
<accession>A0AAW2YM62</accession>
<keyword evidence="6" id="KW-1185">Reference proteome</keyword>
<feature type="repeat" description="RCC1" evidence="2">
    <location>
        <begin position="174"/>
        <end position="228"/>
    </location>
</feature>
<dbReference type="InterPro" id="IPR009091">
    <property type="entry name" value="RCC1/BLIP-II"/>
</dbReference>
<sequence length="367" mass="37665">MTNQGSLYTWGVGINGQLGDGLRTSSSVPVAVSTAGVLNNKAILQYSLGTDHSIVLTTDNTLIAWGSNALYQTGVSFTSSLQVPLPALVNTTGVMEGETIVQVTTGSYFTIALDSNGLLYAWGSNQYGFLGINSTQSTKEIVSVLSSGNSALNGKVVVKIASGTQTVFALTSDNQLVAWGYNSNGQTGTGLSPSSIQSPRFVVSTAYAGKTISNIIAGDAITFIMMTDGTVYGWGNNGGKIPIDVSELGSLMDILTPRLMNPNGKFSSYVFNKMSTGTATIAFISANNTNVATAAAGTSTPTLAPTPTATPAPTPTPTFTDTPTPTPTSTATPTPAPTLTPTPTDSSTFIPTSTSTPTPTLTSTPTP</sequence>
<feature type="repeat" description="RCC1" evidence="2">
    <location>
        <begin position="5"/>
        <end position="59"/>
    </location>
</feature>
<organism evidence="5 6">
    <name type="scientific">Acrasis kona</name>
    <dbReference type="NCBI Taxonomy" id="1008807"/>
    <lineage>
        <taxon>Eukaryota</taxon>
        <taxon>Discoba</taxon>
        <taxon>Heterolobosea</taxon>
        <taxon>Tetramitia</taxon>
        <taxon>Eutetramitia</taxon>
        <taxon>Acrasidae</taxon>
        <taxon>Acrasis</taxon>
    </lineage>
</organism>
<keyword evidence="1" id="KW-0677">Repeat</keyword>
<dbReference type="InterPro" id="IPR051625">
    <property type="entry name" value="Signaling_Regulatory_Domain"/>
</dbReference>
<dbReference type="PANTHER" id="PTHR22872">
    <property type="entry name" value="BTK-BINDING PROTEIN-RELATED"/>
    <property type="match status" value="1"/>
</dbReference>
<dbReference type="InterPro" id="IPR058923">
    <property type="entry name" value="RCC1-like_dom"/>
</dbReference>
<feature type="compositionally biased region" description="Low complexity" evidence="3">
    <location>
        <begin position="317"/>
        <end position="333"/>
    </location>
</feature>
<dbReference type="SUPFAM" id="SSF50985">
    <property type="entry name" value="RCC1/BLIP-II"/>
    <property type="match status" value="1"/>
</dbReference>
<dbReference type="AlphaFoldDB" id="A0AAW2YM62"/>
<dbReference type="EMBL" id="JAOPGA020000288">
    <property type="protein sequence ID" value="KAL0478003.1"/>
    <property type="molecule type" value="Genomic_DNA"/>
</dbReference>
<feature type="repeat" description="RCC1" evidence="2">
    <location>
        <begin position="60"/>
        <end position="116"/>
    </location>
</feature>
<feature type="compositionally biased region" description="Low complexity" evidence="3">
    <location>
        <begin position="297"/>
        <end position="307"/>
    </location>
</feature>
<dbReference type="PRINTS" id="PR00633">
    <property type="entry name" value="RCCNDNSATION"/>
</dbReference>